<dbReference type="AlphaFoldDB" id="A0A5C4RXT0"/>
<keyword evidence="3 7" id="KW-0812">Transmembrane</keyword>
<evidence type="ECO:0000313" key="8">
    <source>
        <dbReference type="EMBL" id="TNJ36103.1"/>
    </source>
</evidence>
<keyword evidence="4 7" id="KW-1133">Transmembrane helix</keyword>
<evidence type="ECO:0000256" key="2">
    <source>
        <dbReference type="ARBA" id="ARBA00022475"/>
    </source>
</evidence>
<feature type="compositionally biased region" description="Basic residues" evidence="6">
    <location>
        <begin position="53"/>
        <end position="63"/>
    </location>
</feature>
<evidence type="ECO:0000256" key="5">
    <source>
        <dbReference type="ARBA" id="ARBA00023136"/>
    </source>
</evidence>
<dbReference type="Proteomes" id="UP000309544">
    <property type="component" value="Unassembled WGS sequence"/>
</dbReference>
<dbReference type="GO" id="GO:0036376">
    <property type="term" value="P:sodium ion export across plasma membrane"/>
    <property type="evidence" value="ECO:0007669"/>
    <property type="project" value="InterPro"/>
</dbReference>
<feature type="transmembrane region" description="Helical" evidence="7">
    <location>
        <begin position="6"/>
        <end position="30"/>
    </location>
</feature>
<comment type="caution">
    <text evidence="8">The sequence shown here is derived from an EMBL/GenBank/DDBJ whole genome shotgun (WGS) entry which is preliminary data.</text>
</comment>
<keyword evidence="9" id="KW-1185">Reference proteome</keyword>
<evidence type="ECO:0000313" key="9">
    <source>
        <dbReference type="Proteomes" id="UP000309544"/>
    </source>
</evidence>
<reference evidence="8 9" key="1">
    <citation type="submission" date="2019-05" db="EMBL/GenBank/DDBJ databases">
        <title>Draft Whole-Genome sequence of the green sulfur bacterium Prosthecochloris vibrioformis DSM 260.</title>
        <authorList>
            <person name="Meyer T.E."/>
            <person name="Kyndt J.A."/>
        </authorList>
    </citation>
    <scope>NUCLEOTIDE SEQUENCE [LARGE SCALE GENOMIC DNA]</scope>
    <source>
        <strain evidence="8 9">DSM 260</strain>
    </source>
</reference>
<dbReference type="RefSeq" id="WP_068867012.1">
    <property type="nucleotide sequence ID" value="NZ_VDCI01000008.1"/>
</dbReference>
<protein>
    <submittedName>
        <fullName evidence="8">Sodium pump decarboxylase subunit gamma</fullName>
    </submittedName>
</protein>
<feature type="region of interest" description="Disordered" evidence="6">
    <location>
        <begin position="50"/>
        <end position="75"/>
    </location>
</feature>
<organism evidence="8 9">
    <name type="scientific">Prosthecochloris vibrioformis</name>
    <name type="common">Chlorobium vibrioforme</name>
    <dbReference type="NCBI Taxonomy" id="1098"/>
    <lineage>
        <taxon>Bacteria</taxon>
        <taxon>Pseudomonadati</taxon>
        <taxon>Chlorobiota</taxon>
        <taxon>Chlorobiia</taxon>
        <taxon>Chlorobiales</taxon>
        <taxon>Chlorobiaceae</taxon>
        <taxon>Prosthecochloris</taxon>
    </lineage>
</organism>
<sequence length="91" mass="10047">MISDGLILLVVGMVVVFLFLFLLTVLISLMSKIFSGHALREERQIAEAEAEKRRKKNEKKKKTSSSPHAADDAGRITAVISAAMHTHLSRS</sequence>
<proteinExistence type="predicted"/>
<dbReference type="GO" id="GO:0015081">
    <property type="term" value="F:sodium ion transmembrane transporter activity"/>
    <property type="evidence" value="ECO:0007669"/>
    <property type="project" value="InterPro"/>
</dbReference>
<keyword evidence="2" id="KW-1003">Cell membrane</keyword>
<evidence type="ECO:0000256" key="6">
    <source>
        <dbReference type="SAM" id="MobiDB-lite"/>
    </source>
</evidence>
<accession>A0A5C4RXT0</accession>
<dbReference type="Pfam" id="PF04277">
    <property type="entry name" value="OAD_gamma"/>
    <property type="match status" value="1"/>
</dbReference>
<evidence type="ECO:0000256" key="3">
    <source>
        <dbReference type="ARBA" id="ARBA00022692"/>
    </source>
</evidence>
<dbReference type="NCBIfam" id="TIGR01195">
    <property type="entry name" value="oadG_fam"/>
    <property type="match status" value="1"/>
</dbReference>
<dbReference type="EMBL" id="VDCI01000008">
    <property type="protein sequence ID" value="TNJ36103.1"/>
    <property type="molecule type" value="Genomic_DNA"/>
</dbReference>
<evidence type="ECO:0000256" key="4">
    <source>
        <dbReference type="ARBA" id="ARBA00022989"/>
    </source>
</evidence>
<name>A0A5C4RXT0_PROVB</name>
<comment type="subcellular location">
    <subcellularLocation>
        <location evidence="1">Cell membrane</location>
    </subcellularLocation>
</comment>
<evidence type="ECO:0000256" key="1">
    <source>
        <dbReference type="ARBA" id="ARBA00004236"/>
    </source>
</evidence>
<keyword evidence="5 7" id="KW-0472">Membrane</keyword>
<evidence type="ECO:0000256" key="7">
    <source>
        <dbReference type="SAM" id="Phobius"/>
    </source>
</evidence>
<dbReference type="InterPro" id="IPR005899">
    <property type="entry name" value="Na_pump_deCOase"/>
</dbReference>
<dbReference type="GO" id="GO:0005886">
    <property type="term" value="C:plasma membrane"/>
    <property type="evidence" value="ECO:0007669"/>
    <property type="project" value="UniProtKB-SubCell"/>
</dbReference>
<gene>
    <name evidence="8" type="ORF">FGF68_08680</name>
</gene>